<dbReference type="InterPro" id="IPR054471">
    <property type="entry name" value="GPIID_WHD"/>
</dbReference>
<protein>
    <submittedName>
        <fullName evidence="5">Ankyrin</fullName>
    </submittedName>
</protein>
<evidence type="ECO:0000259" key="4">
    <source>
        <dbReference type="Pfam" id="PF24883"/>
    </source>
</evidence>
<evidence type="ECO:0000256" key="2">
    <source>
        <dbReference type="PROSITE-ProRule" id="PRU00023"/>
    </source>
</evidence>
<dbReference type="Gene3D" id="1.25.40.20">
    <property type="entry name" value="Ankyrin repeat-containing domain"/>
    <property type="match status" value="3"/>
</dbReference>
<dbReference type="PANTHER" id="PTHR46082">
    <property type="entry name" value="ATP/GTP-BINDING PROTEIN-RELATED"/>
    <property type="match status" value="1"/>
</dbReference>
<accession>A0ABR4HHS3</accession>
<dbReference type="InterPro" id="IPR056884">
    <property type="entry name" value="NPHP3-like_N"/>
</dbReference>
<reference evidence="5 6" key="1">
    <citation type="submission" date="2024-07" db="EMBL/GenBank/DDBJ databases">
        <title>Section-level genome sequencing and comparative genomics of Aspergillus sections Usti and Cavernicolus.</title>
        <authorList>
            <consortium name="Lawrence Berkeley National Laboratory"/>
            <person name="Nybo J.L."/>
            <person name="Vesth T.C."/>
            <person name="Theobald S."/>
            <person name="Frisvad J.C."/>
            <person name="Larsen T.O."/>
            <person name="Kjaerboelling I."/>
            <person name="Rothschild-Mancinelli K."/>
            <person name="Lyhne E.K."/>
            <person name="Kogle M.E."/>
            <person name="Barry K."/>
            <person name="Clum A."/>
            <person name="Na H."/>
            <person name="Ledsgaard L."/>
            <person name="Lin J."/>
            <person name="Lipzen A."/>
            <person name="Kuo A."/>
            <person name="Riley R."/>
            <person name="Mondo S."/>
            <person name="LaButti K."/>
            <person name="Haridas S."/>
            <person name="Pangalinan J."/>
            <person name="Salamov A.A."/>
            <person name="Simmons B.A."/>
            <person name="Magnuson J.K."/>
            <person name="Chen J."/>
            <person name="Drula E."/>
            <person name="Henrissat B."/>
            <person name="Wiebenga A."/>
            <person name="Lubbers R.J."/>
            <person name="Gomes A.C."/>
            <person name="Makela M.R."/>
            <person name="Stajich J."/>
            <person name="Grigoriev I.V."/>
            <person name="Mortensen U.H."/>
            <person name="De vries R.P."/>
            <person name="Baker S.E."/>
            <person name="Andersen M.R."/>
        </authorList>
    </citation>
    <scope>NUCLEOTIDE SEQUENCE [LARGE SCALE GENOMIC DNA]</scope>
    <source>
        <strain evidence="5 6">CBS 600.67</strain>
    </source>
</reference>
<dbReference type="InterPro" id="IPR035994">
    <property type="entry name" value="Nucleoside_phosphorylase_sf"/>
</dbReference>
<dbReference type="PANTHER" id="PTHR46082:SF11">
    <property type="entry name" value="AAA+ ATPASE DOMAIN-CONTAINING PROTEIN-RELATED"/>
    <property type="match status" value="1"/>
</dbReference>
<dbReference type="Pfam" id="PF12796">
    <property type="entry name" value="Ank_2"/>
    <property type="match status" value="1"/>
</dbReference>
<keyword evidence="6" id="KW-1185">Reference proteome</keyword>
<comment type="caution">
    <text evidence="5">The sequence shown here is derived from an EMBL/GenBank/DDBJ whole genome shotgun (WGS) entry which is preliminary data.</text>
</comment>
<dbReference type="EMBL" id="JBFXLS010000117">
    <property type="protein sequence ID" value="KAL2815028.1"/>
    <property type="molecule type" value="Genomic_DNA"/>
</dbReference>
<dbReference type="Pfam" id="PF13857">
    <property type="entry name" value="Ank_5"/>
    <property type="match status" value="1"/>
</dbReference>
<evidence type="ECO:0000313" key="6">
    <source>
        <dbReference type="Proteomes" id="UP001610335"/>
    </source>
</evidence>
<name>A0ABR4HHS3_9EURO</name>
<feature type="domain" description="GPI inositol-deacylase winged helix" evidence="3">
    <location>
        <begin position="638"/>
        <end position="709"/>
    </location>
</feature>
<dbReference type="SUPFAM" id="SSF53167">
    <property type="entry name" value="Purine and uridine phosphorylases"/>
    <property type="match status" value="1"/>
</dbReference>
<dbReference type="Gene3D" id="3.40.50.1580">
    <property type="entry name" value="Nucleoside phosphorylase domain"/>
    <property type="match status" value="1"/>
</dbReference>
<dbReference type="SMART" id="SM00248">
    <property type="entry name" value="ANK"/>
    <property type="match status" value="10"/>
</dbReference>
<evidence type="ECO:0000259" key="3">
    <source>
        <dbReference type="Pfam" id="PF22939"/>
    </source>
</evidence>
<proteinExistence type="predicted"/>
<sequence>MVSRILSHSDYTVAWICALPIEMVAVKALLDEIHSPLPQSPTDWNIYTLGRLSGHNLVIGCLPSGVYGTTSATSVVIQMLRTFHCIRFGLMVGIGGGVPDESHGIRLGDVIVSTPTAVSGGVIQYDYGKKYPQGYFRRTGSLNKPPQILLNAVTVMRCDSMLQETKTKIGKTISDVLQENWAIEGSFFRPENDCLFHSTYEHQGGAEGCSSCDKSQLVQRAPRANNEPHIHYGLWHVLCFEMEAAGLMDQLPCLVIRGICDYSDSHKHKEWQGYAALAAVAYTKTLLSIVPLAEDTVLQEQVSELTEKEKACLANLFITDPEEDMNALKRRKGSRTSGTCSWFLESDELKSWFRRAKAVADIDQNVLWLYGNPGIGKSTMAMMLVEELPKKDYFSNGTNILSFFFCESSSEYQRKATSILRGLLYQIIKQYPPLMKQMMSKYDVQGERLFTSFDALWAVLMDIERVSNGPEIYCIVDALDECEAESQEILLQQIYQSFSEARTTGLVPSNVHMLIISRPYPELEGCLSIFRCLDLGSCKEINNDLKAMVRDKVKDLAKRGSYPTSIALEVSQTLEKKADGTFLWVGIACEELRRVQSRNAVKTLQALPRGLHSLYQTLLGAAVTSVAPSNPDDYLRIKEMLKVVTFALRPLTIMEIAEACRFYLDEDISSRIQFTREIIDLCRLLIVVDNGYVRLLHRSVQEFLIVEMQEINAAKSNDALSSRCIEVILRYCRPDLDRSMLEPNHGFLGYSVLHWPEHASLAQTEFTIRDEHQHFFQNALGMWRCWLDNYNYLKKHFWGSLDTEHSAIHVAARWGIISLISSFQERLEDKDAHGQSPLLIAAKNNQIQAMRLLLESGACVDSLNNQHQNVLHVICMNSHYNNYEMTKFLLDKGASPYIYRELAESFLRNGFNLNARIRRRLWPGRTTVSKFAYGIPEDQEEGSRAVESGLTPLYFSALNACPKMTALLLQCGADPNARSDFGDTALHLAIRGQLLGRKCDDVWETGRYAVESLRELITSGTSSEASDFNRAIDQARKDIVETLLKSQTINVNLANDQGQYPQHVIHFRQGYALSTLEKLVAKGADTSRLNRACQTCLHLASKEGNLEVVRKLVDEGHDILLQDVDGLSPFHYALMLSKVWHSLDHFGRNPLHHHVSSVLCSAEVVEFLVQLGCDVNEFDKEGNSSLGLYVGSFHLGVQSDIFFLLIRKGADLLWVNGHRQNLAHLFMHHREADSLILKYLFDHNLDPTARDLDGKSFMHHGAIHGVFTKELVEFLKREGVLDLHATDSIDKTPLNYAEEKVHSEQPDDSPLHYDPRWKESFRHLNAIS</sequence>
<dbReference type="InterPro" id="IPR036770">
    <property type="entry name" value="Ankyrin_rpt-contain_sf"/>
</dbReference>
<dbReference type="Gene3D" id="3.40.50.300">
    <property type="entry name" value="P-loop containing nucleotide triphosphate hydrolases"/>
    <property type="match status" value="1"/>
</dbReference>
<dbReference type="PROSITE" id="PS50088">
    <property type="entry name" value="ANK_REPEAT"/>
    <property type="match status" value="4"/>
</dbReference>
<dbReference type="InterPro" id="IPR053137">
    <property type="entry name" value="NLR-like"/>
</dbReference>
<dbReference type="PROSITE" id="PS50297">
    <property type="entry name" value="ANK_REP_REGION"/>
    <property type="match status" value="3"/>
</dbReference>
<dbReference type="Pfam" id="PF24883">
    <property type="entry name" value="NPHP3_N"/>
    <property type="match status" value="1"/>
</dbReference>
<feature type="repeat" description="ANK" evidence="2">
    <location>
        <begin position="1146"/>
        <end position="1180"/>
    </location>
</feature>
<feature type="repeat" description="ANK" evidence="2">
    <location>
        <begin position="833"/>
        <end position="865"/>
    </location>
</feature>
<dbReference type="SUPFAM" id="SSF48403">
    <property type="entry name" value="Ankyrin repeat"/>
    <property type="match status" value="3"/>
</dbReference>
<organism evidence="5 6">
    <name type="scientific">Aspergillus cavernicola</name>
    <dbReference type="NCBI Taxonomy" id="176166"/>
    <lineage>
        <taxon>Eukaryota</taxon>
        <taxon>Fungi</taxon>
        <taxon>Dikarya</taxon>
        <taxon>Ascomycota</taxon>
        <taxon>Pezizomycotina</taxon>
        <taxon>Eurotiomycetes</taxon>
        <taxon>Eurotiomycetidae</taxon>
        <taxon>Eurotiales</taxon>
        <taxon>Aspergillaceae</taxon>
        <taxon>Aspergillus</taxon>
        <taxon>Aspergillus subgen. Nidulantes</taxon>
    </lineage>
</organism>
<feature type="domain" description="Nephrocystin 3-like N-terminal" evidence="4">
    <location>
        <begin position="338"/>
        <end position="518"/>
    </location>
</feature>
<dbReference type="InterPro" id="IPR027417">
    <property type="entry name" value="P-loop_NTPase"/>
</dbReference>
<feature type="repeat" description="ANK" evidence="2">
    <location>
        <begin position="948"/>
        <end position="980"/>
    </location>
</feature>
<dbReference type="Proteomes" id="UP001610335">
    <property type="component" value="Unassembled WGS sequence"/>
</dbReference>
<evidence type="ECO:0000256" key="1">
    <source>
        <dbReference type="ARBA" id="ARBA00022737"/>
    </source>
</evidence>
<feature type="repeat" description="ANK" evidence="2">
    <location>
        <begin position="1092"/>
        <end position="1124"/>
    </location>
</feature>
<dbReference type="Pfam" id="PF22939">
    <property type="entry name" value="WHD_GPIID"/>
    <property type="match status" value="1"/>
</dbReference>
<evidence type="ECO:0000313" key="5">
    <source>
        <dbReference type="EMBL" id="KAL2815028.1"/>
    </source>
</evidence>
<dbReference type="InterPro" id="IPR002110">
    <property type="entry name" value="Ankyrin_rpt"/>
</dbReference>
<keyword evidence="1" id="KW-0677">Repeat</keyword>
<dbReference type="SUPFAM" id="SSF52540">
    <property type="entry name" value="P-loop containing nucleoside triphosphate hydrolases"/>
    <property type="match status" value="1"/>
</dbReference>
<keyword evidence="2" id="KW-0040">ANK repeat</keyword>
<gene>
    <name evidence="5" type="ORF">BDW59DRAFT_177771</name>
</gene>
<dbReference type="Pfam" id="PF00023">
    <property type="entry name" value="Ank"/>
    <property type="match status" value="1"/>
</dbReference>